<protein>
    <submittedName>
        <fullName evidence="1 2">Uncharacterized protein</fullName>
    </submittedName>
</protein>
<evidence type="ECO:0000313" key="2">
    <source>
        <dbReference type="EnsemblProtists" id="EKX35638"/>
    </source>
</evidence>
<reference evidence="1 3" key="1">
    <citation type="journal article" date="2012" name="Nature">
        <title>Algal genomes reveal evolutionary mosaicism and the fate of nucleomorphs.</title>
        <authorList>
            <consortium name="DOE Joint Genome Institute"/>
            <person name="Curtis B.A."/>
            <person name="Tanifuji G."/>
            <person name="Burki F."/>
            <person name="Gruber A."/>
            <person name="Irimia M."/>
            <person name="Maruyama S."/>
            <person name="Arias M.C."/>
            <person name="Ball S.G."/>
            <person name="Gile G.H."/>
            <person name="Hirakawa Y."/>
            <person name="Hopkins J.F."/>
            <person name="Kuo A."/>
            <person name="Rensing S.A."/>
            <person name="Schmutz J."/>
            <person name="Symeonidi A."/>
            <person name="Elias M."/>
            <person name="Eveleigh R.J."/>
            <person name="Herman E.K."/>
            <person name="Klute M.J."/>
            <person name="Nakayama T."/>
            <person name="Obornik M."/>
            <person name="Reyes-Prieto A."/>
            <person name="Armbrust E.V."/>
            <person name="Aves S.J."/>
            <person name="Beiko R.G."/>
            <person name="Coutinho P."/>
            <person name="Dacks J.B."/>
            <person name="Durnford D.G."/>
            <person name="Fast N.M."/>
            <person name="Green B.R."/>
            <person name="Grisdale C.J."/>
            <person name="Hempel F."/>
            <person name="Henrissat B."/>
            <person name="Hoppner M.P."/>
            <person name="Ishida K."/>
            <person name="Kim E."/>
            <person name="Koreny L."/>
            <person name="Kroth P.G."/>
            <person name="Liu Y."/>
            <person name="Malik S.B."/>
            <person name="Maier U.G."/>
            <person name="McRose D."/>
            <person name="Mock T."/>
            <person name="Neilson J.A."/>
            <person name="Onodera N.T."/>
            <person name="Poole A.M."/>
            <person name="Pritham E.J."/>
            <person name="Richards T.A."/>
            <person name="Rocap G."/>
            <person name="Roy S.W."/>
            <person name="Sarai C."/>
            <person name="Schaack S."/>
            <person name="Shirato S."/>
            <person name="Slamovits C.H."/>
            <person name="Spencer D.F."/>
            <person name="Suzuki S."/>
            <person name="Worden A.Z."/>
            <person name="Zauner S."/>
            <person name="Barry K."/>
            <person name="Bell C."/>
            <person name="Bharti A.K."/>
            <person name="Crow J.A."/>
            <person name="Grimwood J."/>
            <person name="Kramer R."/>
            <person name="Lindquist E."/>
            <person name="Lucas S."/>
            <person name="Salamov A."/>
            <person name="McFadden G.I."/>
            <person name="Lane C.E."/>
            <person name="Keeling P.J."/>
            <person name="Gray M.W."/>
            <person name="Grigoriev I.V."/>
            <person name="Archibald J.M."/>
        </authorList>
    </citation>
    <scope>NUCLEOTIDE SEQUENCE</scope>
    <source>
        <strain evidence="1 3">CCMP2712</strain>
    </source>
</reference>
<evidence type="ECO:0000313" key="3">
    <source>
        <dbReference type="Proteomes" id="UP000011087"/>
    </source>
</evidence>
<dbReference type="KEGG" id="gtt:GUITHDRAFT_118236"/>
<dbReference type="RefSeq" id="XP_005822618.1">
    <property type="nucleotide sequence ID" value="XM_005822561.1"/>
</dbReference>
<sequence>MESCHRVIESFGGEPEDQPDLEQRQLNPTDRELNDGIPCWMDLMVAPLAHMFCYTVNLQSLCNYYRFDYARRSVDTIATLVNDNLYNLMLGYASIESANEPQGWYAYDLQPGVASFFYPHTTLYAFSDASQIEIPMKWWVQCILLHDTVDVTGFTAGSLDVILCVDLPR</sequence>
<keyword evidence="3" id="KW-1185">Reference proteome</keyword>
<dbReference type="EMBL" id="JH993087">
    <property type="protein sequence ID" value="EKX35638.1"/>
    <property type="molecule type" value="Genomic_DNA"/>
</dbReference>
<name>L1IHB7_GUITC</name>
<organism evidence="1">
    <name type="scientific">Guillardia theta (strain CCMP2712)</name>
    <name type="common">Cryptophyte</name>
    <dbReference type="NCBI Taxonomy" id="905079"/>
    <lineage>
        <taxon>Eukaryota</taxon>
        <taxon>Cryptophyceae</taxon>
        <taxon>Pyrenomonadales</taxon>
        <taxon>Geminigeraceae</taxon>
        <taxon>Guillardia</taxon>
    </lineage>
</organism>
<reference evidence="3" key="2">
    <citation type="submission" date="2012-11" db="EMBL/GenBank/DDBJ databases">
        <authorList>
            <person name="Kuo A."/>
            <person name="Curtis B.A."/>
            <person name="Tanifuji G."/>
            <person name="Burki F."/>
            <person name="Gruber A."/>
            <person name="Irimia M."/>
            <person name="Maruyama S."/>
            <person name="Arias M.C."/>
            <person name="Ball S.G."/>
            <person name="Gile G.H."/>
            <person name="Hirakawa Y."/>
            <person name="Hopkins J.F."/>
            <person name="Rensing S.A."/>
            <person name="Schmutz J."/>
            <person name="Symeonidi A."/>
            <person name="Elias M."/>
            <person name="Eveleigh R.J."/>
            <person name="Herman E.K."/>
            <person name="Klute M.J."/>
            <person name="Nakayama T."/>
            <person name="Obornik M."/>
            <person name="Reyes-Prieto A."/>
            <person name="Armbrust E.V."/>
            <person name="Aves S.J."/>
            <person name="Beiko R.G."/>
            <person name="Coutinho P."/>
            <person name="Dacks J.B."/>
            <person name="Durnford D.G."/>
            <person name="Fast N.M."/>
            <person name="Green B.R."/>
            <person name="Grisdale C."/>
            <person name="Hempe F."/>
            <person name="Henrissat B."/>
            <person name="Hoppner M.P."/>
            <person name="Ishida K.-I."/>
            <person name="Kim E."/>
            <person name="Koreny L."/>
            <person name="Kroth P.G."/>
            <person name="Liu Y."/>
            <person name="Malik S.-B."/>
            <person name="Maier U.G."/>
            <person name="McRose D."/>
            <person name="Mock T."/>
            <person name="Neilson J.A."/>
            <person name="Onodera N.T."/>
            <person name="Poole A.M."/>
            <person name="Pritham E.J."/>
            <person name="Richards T.A."/>
            <person name="Rocap G."/>
            <person name="Roy S.W."/>
            <person name="Sarai C."/>
            <person name="Schaack S."/>
            <person name="Shirato S."/>
            <person name="Slamovits C.H."/>
            <person name="Spencer D.F."/>
            <person name="Suzuki S."/>
            <person name="Worden A.Z."/>
            <person name="Zauner S."/>
            <person name="Barry K."/>
            <person name="Bell C."/>
            <person name="Bharti A.K."/>
            <person name="Crow J.A."/>
            <person name="Grimwood J."/>
            <person name="Kramer R."/>
            <person name="Lindquist E."/>
            <person name="Lucas S."/>
            <person name="Salamov A."/>
            <person name="McFadden G.I."/>
            <person name="Lane C.E."/>
            <person name="Keeling P.J."/>
            <person name="Gray M.W."/>
            <person name="Grigoriev I.V."/>
            <person name="Archibald J.M."/>
        </authorList>
    </citation>
    <scope>NUCLEOTIDE SEQUENCE</scope>
    <source>
        <strain evidence="3">CCMP2712</strain>
    </source>
</reference>
<reference evidence="2" key="3">
    <citation type="submission" date="2016-03" db="UniProtKB">
        <authorList>
            <consortium name="EnsemblProtists"/>
        </authorList>
    </citation>
    <scope>IDENTIFICATION</scope>
</reference>
<dbReference type="HOGENOM" id="CLU_1581479_0_0_1"/>
<proteinExistence type="predicted"/>
<dbReference type="Proteomes" id="UP000011087">
    <property type="component" value="Unassembled WGS sequence"/>
</dbReference>
<dbReference type="AlphaFoldDB" id="L1IHB7"/>
<dbReference type="EnsemblProtists" id="EKX35638">
    <property type="protein sequence ID" value="EKX35638"/>
    <property type="gene ID" value="GUITHDRAFT_118236"/>
</dbReference>
<accession>L1IHB7</accession>
<dbReference type="PaxDb" id="55529-EKX35638"/>
<gene>
    <name evidence="1" type="ORF">GUITHDRAFT_118236</name>
</gene>
<evidence type="ECO:0000313" key="1">
    <source>
        <dbReference type="EMBL" id="EKX35638.1"/>
    </source>
</evidence>
<dbReference type="GeneID" id="17292336"/>